<dbReference type="RefSeq" id="XP_018994493.1">
    <property type="nucleotide sequence ID" value="XM_019137467.1"/>
</dbReference>
<feature type="compositionally biased region" description="Basic and acidic residues" evidence="2">
    <location>
        <begin position="27"/>
        <end position="37"/>
    </location>
</feature>
<proteinExistence type="inferred from homology"/>
<feature type="compositionally biased region" description="Basic and acidic residues" evidence="2">
    <location>
        <begin position="267"/>
        <end position="284"/>
    </location>
</feature>
<evidence type="ECO:0000313" key="4">
    <source>
        <dbReference type="Proteomes" id="UP000094065"/>
    </source>
</evidence>
<gene>
    <name evidence="3" type="ORF">L202_03587</name>
</gene>
<dbReference type="AlphaFoldDB" id="A0A1E3HV88"/>
<dbReference type="EMBL" id="AWGJ01000005">
    <property type="protein sequence ID" value="ODN79646.1"/>
    <property type="molecule type" value="Genomic_DNA"/>
</dbReference>
<keyword evidence="4" id="KW-1185">Reference proteome</keyword>
<evidence type="ECO:0000256" key="2">
    <source>
        <dbReference type="SAM" id="MobiDB-lite"/>
    </source>
</evidence>
<sequence length="319" mass="35080">MPRSRSPPRSRSRSLTRSRSPLSRSPSMDRKASLSPEIKDEDLSPFLIRVFVTKGRHTPLGDFDKGTLPLRDEFQVYGSKRTTPSDLIRSLYPSFPPIFRSPQTRFHFKHIYVDASPRGLYRSKDLTSFIGRDLSYADPKQIRADEDTMIDDDQDEGLHKKGVGRKIQERTLDGYGFITGDFISVSLSVPEPRFPGGHGPAAVAIAGINGAAGPGGRGGDAPREGGWNDRRAPQGQGQDESDKGVDAPRWGRGGALPPKGGGAAAGRGDRGEGREREPLPEGRWGRGGQGRDSGRDAGRDRDRNRSPSRGGERWQRRRD</sequence>
<dbReference type="Gene3D" id="3.10.20.550">
    <property type="entry name" value="ASAP complex, SAP18 subunit"/>
    <property type="match status" value="1"/>
</dbReference>
<evidence type="ECO:0000313" key="3">
    <source>
        <dbReference type="EMBL" id="ODN79646.1"/>
    </source>
</evidence>
<dbReference type="PANTHER" id="PTHR13082:SF0">
    <property type="entry name" value="HISTONE DEACETYLASE COMPLEX SUBUNIT SAP18"/>
    <property type="match status" value="1"/>
</dbReference>
<dbReference type="Proteomes" id="UP000094065">
    <property type="component" value="Unassembled WGS sequence"/>
</dbReference>
<dbReference type="STRING" id="1295533.A0A1E3HV88"/>
<feature type="compositionally biased region" description="Basic and acidic residues" evidence="2">
    <location>
        <begin position="292"/>
        <end position="319"/>
    </location>
</feature>
<feature type="non-terminal residue" evidence="3">
    <location>
        <position position="1"/>
    </location>
</feature>
<comment type="similarity">
    <text evidence="1">Belongs to the SAP18 family.</text>
</comment>
<feature type="compositionally biased region" description="Gly residues" evidence="2">
    <location>
        <begin position="251"/>
        <end position="265"/>
    </location>
</feature>
<evidence type="ECO:0008006" key="5">
    <source>
        <dbReference type="Google" id="ProtNLM"/>
    </source>
</evidence>
<dbReference type="GO" id="GO:0005634">
    <property type="term" value="C:nucleus"/>
    <property type="evidence" value="ECO:0007669"/>
    <property type="project" value="TreeGrafter"/>
</dbReference>
<organism evidence="3 4">
    <name type="scientific">Cryptococcus amylolentus CBS 6039</name>
    <dbReference type="NCBI Taxonomy" id="1295533"/>
    <lineage>
        <taxon>Eukaryota</taxon>
        <taxon>Fungi</taxon>
        <taxon>Dikarya</taxon>
        <taxon>Basidiomycota</taxon>
        <taxon>Agaricomycotina</taxon>
        <taxon>Tremellomycetes</taxon>
        <taxon>Tremellales</taxon>
        <taxon>Cryptococcaceae</taxon>
        <taxon>Cryptococcus</taxon>
    </lineage>
</organism>
<dbReference type="Pfam" id="PF06487">
    <property type="entry name" value="SAP18"/>
    <property type="match status" value="1"/>
</dbReference>
<comment type="caution">
    <text evidence="3">The sequence shown here is derived from an EMBL/GenBank/DDBJ whole genome shotgun (WGS) entry which is preliminary data.</text>
</comment>
<protein>
    <recommendedName>
        <fullName evidence="5">Histone deacetylase complex subunit SAP18</fullName>
    </recommendedName>
</protein>
<evidence type="ECO:0000256" key="1">
    <source>
        <dbReference type="ARBA" id="ARBA00009143"/>
    </source>
</evidence>
<dbReference type="PANTHER" id="PTHR13082">
    <property type="entry name" value="SAP18"/>
    <property type="match status" value="1"/>
</dbReference>
<name>A0A1E3HV88_9TREE</name>
<reference evidence="3 4" key="1">
    <citation type="submission" date="2016-06" db="EMBL/GenBank/DDBJ databases">
        <title>Evolution of pathogenesis and genome organization in the Tremellales.</title>
        <authorList>
            <person name="Cuomo C."/>
            <person name="Litvintseva A."/>
            <person name="Heitman J."/>
            <person name="Chen Y."/>
            <person name="Sun S."/>
            <person name="Springer D."/>
            <person name="Dromer F."/>
            <person name="Young S."/>
            <person name="Zeng Q."/>
            <person name="Chapman S."/>
            <person name="Gujja S."/>
            <person name="Saif S."/>
            <person name="Birren B."/>
        </authorList>
    </citation>
    <scope>NUCLEOTIDE SEQUENCE [LARGE SCALE GENOMIC DNA]</scope>
    <source>
        <strain evidence="3 4">CBS 6039</strain>
    </source>
</reference>
<dbReference type="InterPro" id="IPR010516">
    <property type="entry name" value="SAP18"/>
</dbReference>
<accession>A0A1E3HV88</accession>
<feature type="compositionally biased region" description="Basic and acidic residues" evidence="2">
    <location>
        <begin position="220"/>
        <end position="232"/>
    </location>
</feature>
<feature type="region of interest" description="Disordered" evidence="2">
    <location>
        <begin position="1"/>
        <end position="37"/>
    </location>
</feature>
<dbReference type="GeneID" id="30154896"/>
<feature type="compositionally biased region" description="Low complexity" evidence="2">
    <location>
        <begin position="17"/>
        <end position="26"/>
    </location>
</feature>
<dbReference type="InterPro" id="IPR042534">
    <property type="entry name" value="SAP18_sf"/>
</dbReference>
<feature type="region of interest" description="Disordered" evidence="2">
    <location>
        <begin position="213"/>
        <end position="319"/>
    </location>
</feature>
<dbReference type="OrthoDB" id="440566at2759"/>
<feature type="compositionally biased region" description="Basic residues" evidence="2">
    <location>
        <begin position="1"/>
        <end position="16"/>
    </location>
</feature>